<reference evidence="1 2" key="1">
    <citation type="submission" date="2021-06" db="EMBL/GenBank/DDBJ databases">
        <authorList>
            <person name="Palmer J.M."/>
        </authorList>
    </citation>
    <scope>NUCLEOTIDE SEQUENCE [LARGE SCALE GENOMIC DNA]</scope>
    <source>
        <strain evidence="2">if_2019</strain>
        <tissue evidence="1">Muscle</tissue>
    </source>
</reference>
<evidence type="ECO:0000313" key="1">
    <source>
        <dbReference type="EMBL" id="MEQ2253924.1"/>
    </source>
</evidence>
<protein>
    <submittedName>
        <fullName evidence="1">Uncharacterized protein</fullName>
    </submittedName>
</protein>
<dbReference type="Proteomes" id="UP001482620">
    <property type="component" value="Unassembled WGS sequence"/>
</dbReference>
<comment type="caution">
    <text evidence="1">The sequence shown here is derived from an EMBL/GenBank/DDBJ whole genome shotgun (WGS) entry which is preliminary data.</text>
</comment>
<evidence type="ECO:0000313" key="2">
    <source>
        <dbReference type="Proteomes" id="UP001482620"/>
    </source>
</evidence>
<gene>
    <name evidence="1" type="ORF">ILYODFUR_037529</name>
</gene>
<organism evidence="1 2">
    <name type="scientific">Ilyodon furcidens</name>
    <name type="common">goldbreast splitfin</name>
    <dbReference type="NCBI Taxonomy" id="33524"/>
    <lineage>
        <taxon>Eukaryota</taxon>
        <taxon>Metazoa</taxon>
        <taxon>Chordata</taxon>
        <taxon>Craniata</taxon>
        <taxon>Vertebrata</taxon>
        <taxon>Euteleostomi</taxon>
        <taxon>Actinopterygii</taxon>
        <taxon>Neopterygii</taxon>
        <taxon>Teleostei</taxon>
        <taxon>Neoteleostei</taxon>
        <taxon>Acanthomorphata</taxon>
        <taxon>Ovalentaria</taxon>
        <taxon>Atherinomorphae</taxon>
        <taxon>Cyprinodontiformes</taxon>
        <taxon>Goodeidae</taxon>
        <taxon>Ilyodon</taxon>
    </lineage>
</organism>
<accession>A0ABV0V9C0</accession>
<keyword evidence="2" id="KW-1185">Reference proteome</keyword>
<name>A0ABV0V9C0_9TELE</name>
<dbReference type="EMBL" id="JAHRIQ010101051">
    <property type="protein sequence ID" value="MEQ2253924.1"/>
    <property type="molecule type" value="Genomic_DNA"/>
</dbReference>
<proteinExistence type="predicted"/>
<sequence>MLYSGGHLWHSLLWDSKEKQSKLFLTMLLGFRPLLLAGTQLLVDDKAVGHSNVQKMLESFNMPPLCSSVGGVGSQHLVGCIAPPMYLLYSPTAVGSGDSNPVLLPILCLLPAESRLPTVHRIYIRTD</sequence>